<dbReference type="AlphaFoldDB" id="A0A2P5SWP6"/>
<evidence type="ECO:0000313" key="8">
    <source>
        <dbReference type="Proteomes" id="UP000296144"/>
    </source>
</evidence>
<keyword evidence="3 6" id="KW-0132">Cell division</keyword>
<evidence type="ECO:0000256" key="1">
    <source>
        <dbReference type="ARBA" id="ARBA00008168"/>
    </source>
</evidence>
<dbReference type="Gene3D" id="3.30.1070.10">
    <property type="entry name" value="Cell division topological specificity factor MinE"/>
    <property type="match status" value="1"/>
</dbReference>
<evidence type="ECO:0000256" key="2">
    <source>
        <dbReference type="ARBA" id="ARBA00020112"/>
    </source>
</evidence>
<gene>
    <name evidence="6" type="primary">minE</name>
    <name evidence="7" type="ORF">CRV10_00735</name>
</gene>
<reference evidence="7 8" key="1">
    <citation type="journal article" date="2018" name="Genome Biol. Evol.">
        <title>Cladogenesis and Genomic Streamlining in Extracellular Endosymbionts of Tropical Stink Bugs.</title>
        <authorList>
            <person name="Otero-Bravo A."/>
            <person name="Goffredi S."/>
            <person name="Sabree Z.L."/>
        </authorList>
    </citation>
    <scope>NUCLEOTIDE SEQUENCE [LARGE SCALE GENOMIC DNA]</scope>
    <source>
        <strain evidence="7 8">SoEL</strain>
    </source>
</reference>
<dbReference type="Proteomes" id="UP000296144">
    <property type="component" value="Unassembled WGS sequence"/>
</dbReference>
<evidence type="ECO:0000256" key="5">
    <source>
        <dbReference type="ARBA" id="ARBA00025265"/>
    </source>
</evidence>
<dbReference type="OrthoDB" id="9802655at2"/>
<dbReference type="InterPro" id="IPR005527">
    <property type="entry name" value="MinE"/>
</dbReference>
<evidence type="ECO:0000313" key="7">
    <source>
        <dbReference type="EMBL" id="PPI86768.1"/>
    </source>
</evidence>
<dbReference type="GO" id="GO:0051301">
    <property type="term" value="P:cell division"/>
    <property type="evidence" value="ECO:0007669"/>
    <property type="project" value="UniProtKB-KW"/>
</dbReference>
<dbReference type="Pfam" id="PF03776">
    <property type="entry name" value="MinE"/>
    <property type="match status" value="1"/>
</dbReference>
<comment type="similarity">
    <text evidence="1 6">Belongs to the MinE family.</text>
</comment>
<evidence type="ECO:0000256" key="3">
    <source>
        <dbReference type="ARBA" id="ARBA00022618"/>
    </source>
</evidence>
<dbReference type="GO" id="GO:0032955">
    <property type="term" value="P:regulation of division septum assembly"/>
    <property type="evidence" value="ECO:0007669"/>
    <property type="project" value="InterPro"/>
</dbReference>
<dbReference type="NCBIfam" id="TIGR01215">
    <property type="entry name" value="minE"/>
    <property type="match status" value="1"/>
</dbReference>
<comment type="function">
    <text evidence="5 6">Prevents the cell division inhibition by proteins MinC and MinD at internal division sites while permitting inhibition at polar sites. This ensures cell division at the proper site by restricting the formation of a division septum at the midpoint of the long axis of the cell.</text>
</comment>
<comment type="caution">
    <text evidence="7">The sequence shown here is derived from an EMBL/GenBank/DDBJ whole genome shotgun (WGS) entry which is preliminary data.</text>
</comment>
<dbReference type="RefSeq" id="WP_136129933.1">
    <property type="nucleotide sequence ID" value="NZ_PDKU01000001.1"/>
</dbReference>
<sequence>MSLINFFLSKKNQTADIAKERLQILVSETRQDINQRLSCKELKQDILKIICKHIRVDPKMIFIKLDKKDNDVSMFKFSIVVSKIRKNN</sequence>
<dbReference type="HAMAP" id="MF_00262">
    <property type="entry name" value="MinE"/>
    <property type="match status" value="1"/>
</dbReference>
<dbReference type="EMBL" id="PDKU01000001">
    <property type="protein sequence ID" value="PPI86768.1"/>
    <property type="molecule type" value="Genomic_DNA"/>
</dbReference>
<evidence type="ECO:0000256" key="4">
    <source>
        <dbReference type="ARBA" id="ARBA00023306"/>
    </source>
</evidence>
<dbReference type="SUPFAM" id="SSF55229">
    <property type="entry name" value="Cell division protein MinE topological specificity domain"/>
    <property type="match status" value="1"/>
</dbReference>
<name>A0A2P5SWP6_9GAMM</name>
<accession>A0A2P5SWP6</accession>
<keyword evidence="4 6" id="KW-0131">Cell cycle</keyword>
<protein>
    <recommendedName>
        <fullName evidence="2 6">Cell division topological specificity factor</fullName>
    </recommendedName>
</protein>
<proteinExistence type="inferred from homology"/>
<dbReference type="InterPro" id="IPR036707">
    <property type="entry name" value="MinE_sf"/>
</dbReference>
<organism evidence="7 8">
    <name type="scientific">Candidatus Pantoea edessiphila</name>
    <dbReference type="NCBI Taxonomy" id="2044610"/>
    <lineage>
        <taxon>Bacteria</taxon>
        <taxon>Pseudomonadati</taxon>
        <taxon>Pseudomonadota</taxon>
        <taxon>Gammaproteobacteria</taxon>
        <taxon>Enterobacterales</taxon>
        <taxon>Erwiniaceae</taxon>
        <taxon>Pantoea</taxon>
    </lineage>
</organism>
<dbReference type="NCBIfam" id="NF001422">
    <property type="entry name" value="PRK00296.1"/>
    <property type="match status" value="1"/>
</dbReference>
<evidence type="ECO:0000256" key="6">
    <source>
        <dbReference type="HAMAP-Rule" id="MF_00262"/>
    </source>
</evidence>
<keyword evidence="8" id="KW-1185">Reference proteome</keyword>